<evidence type="ECO:0000256" key="1">
    <source>
        <dbReference type="SAM" id="MobiDB-lite"/>
    </source>
</evidence>
<dbReference type="AlphaFoldDB" id="L0DU09"/>
<gene>
    <name evidence="3" type="ordered locus">TVNIR_0778</name>
</gene>
<dbReference type="Pfam" id="PF16889">
    <property type="entry name" value="Hepar_II_III_N"/>
    <property type="match status" value="1"/>
</dbReference>
<sequence length="254" mass="28681">MSNSGNRWMAPRGWNDPRRDKLWLYNLHYFDDLNAVDADARAGWHRALIPRWIAENPPGQGNGWEPYPTSLRIVNWVKWALRQGAPPGEADSALVGRPPEDPPAARKRADGHPVLLRESAGFRHSLAVQARWLRRRLEHHLLGNHLFANAKALVFTRAFFRGAEAEHWLALGQRLLARELREQILADGGHFERSPTGHCARWRLTGGEVELESGFWHPEFGRSVSNRCLVLRLAGSTGSFELAWASAGCRGETI</sequence>
<feature type="domain" description="Heparin-sulfate lyase N-terminal" evidence="2">
    <location>
        <begin position="122"/>
        <end position="200"/>
    </location>
</feature>
<evidence type="ECO:0000313" key="3">
    <source>
        <dbReference type="EMBL" id="AGA32470.1"/>
    </source>
</evidence>
<dbReference type="PATRIC" id="fig|1255043.3.peg.783"/>
<dbReference type="InterPro" id="IPR008929">
    <property type="entry name" value="Chondroitin_lyas"/>
</dbReference>
<name>L0DU09_THIND</name>
<proteinExistence type="predicted"/>
<dbReference type="Gene3D" id="1.50.10.100">
    <property type="entry name" value="Chondroitin AC/alginate lyase"/>
    <property type="match status" value="1"/>
</dbReference>
<dbReference type="KEGG" id="tni:TVNIR_0778"/>
<dbReference type="Proteomes" id="UP000010809">
    <property type="component" value="Chromosome"/>
</dbReference>
<dbReference type="InterPro" id="IPR031680">
    <property type="entry name" value="Hepar_II_III_N"/>
</dbReference>
<evidence type="ECO:0000259" key="2">
    <source>
        <dbReference type="Pfam" id="PF16889"/>
    </source>
</evidence>
<feature type="region of interest" description="Disordered" evidence="1">
    <location>
        <begin position="87"/>
        <end position="109"/>
    </location>
</feature>
<dbReference type="HOGENOM" id="CLU_1093892_0_0_6"/>
<keyword evidence="4" id="KW-1185">Reference proteome</keyword>
<dbReference type="eggNOG" id="COG5360">
    <property type="taxonomic scope" value="Bacteria"/>
</dbReference>
<dbReference type="OrthoDB" id="9763014at2"/>
<dbReference type="STRING" id="1255043.TVNIR_0778"/>
<organism evidence="3 4">
    <name type="scientific">Thioalkalivibrio nitratireducens (strain DSM 14787 / UNIQEM 213 / ALEN2)</name>
    <dbReference type="NCBI Taxonomy" id="1255043"/>
    <lineage>
        <taxon>Bacteria</taxon>
        <taxon>Pseudomonadati</taxon>
        <taxon>Pseudomonadota</taxon>
        <taxon>Gammaproteobacteria</taxon>
        <taxon>Chromatiales</taxon>
        <taxon>Ectothiorhodospiraceae</taxon>
        <taxon>Thioalkalivibrio</taxon>
    </lineage>
</organism>
<feature type="compositionally biased region" description="Basic and acidic residues" evidence="1">
    <location>
        <begin position="98"/>
        <end position="109"/>
    </location>
</feature>
<dbReference type="EMBL" id="CP003989">
    <property type="protein sequence ID" value="AGA32470.1"/>
    <property type="molecule type" value="Genomic_DNA"/>
</dbReference>
<reference evidence="3" key="1">
    <citation type="submission" date="2015-12" db="EMBL/GenBank/DDBJ databases">
        <authorList>
            <person name="Tikhonova T.V."/>
            <person name="Pavlov A.R."/>
            <person name="Beletsky A.V."/>
            <person name="Mardanov A.V."/>
            <person name="Sorokin D.Y."/>
            <person name="Ravin N.V."/>
            <person name="Popov V.O."/>
        </authorList>
    </citation>
    <scope>NUCLEOTIDE SEQUENCE</scope>
    <source>
        <strain evidence="3">DSM 14787</strain>
    </source>
</reference>
<evidence type="ECO:0000313" key="4">
    <source>
        <dbReference type="Proteomes" id="UP000010809"/>
    </source>
</evidence>
<accession>L0DU09</accession>
<protein>
    <submittedName>
        <fullName evidence="3">Heparinase II/III-like protein</fullName>
    </submittedName>
</protein>